<dbReference type="OrthoDB" id="323926at2"/>
<organism evidence="2 3">
    <name type="scientific">Actinomadura meyerae</name>
    <dbReference type="NCBI Taxonomy" id="240840"/>
    <lineage>
        <taxon>Bacteria</taxon>
        <taxon>Bacillati</taxon>
        <taxon>Actinomycetota</taxon>
        <taxon>Actinomycetes</taxon>
        <taxon>Streptosporangiales</taxon>
        <taxon>Thermomonosporaceae</taxon>
        <taxon>Actinomadura</taxon>
    </lineage>
</organism>
<accession>A0A239NFI5</accession>
<dbReference type="GO" id="GO:0016747">
    <property type="term" value="F:acyltransferase activity, transferring groups other than amino-acyl groups"/>
    <property type="evidence" value="ECO:0007669"/>
    <property type="project" value="InterPro"/>
</dbReference>
<dbReference type="InterPro" id="IPR010037">
    <property type="entry name" value="FkbH_domain"/>
</dbReference>
<name>A0A239NFI5_9ACTN</name>
<evidence type="ECO:0000313" key="2">
    <source>
        <dbReference type="EMBL" id="SNT53635.1"/>
    </source>
</evidence>
<sequence>MSSPSAMSSPTDIAALARAGRLVAEYSAVPRLLAGADRDALRRAGLVLARLDPDEILAAHPDVPAVTVAVVGHGTLDPLIPELTGRLARDGLLLRPYVGGFGGYVLDLGDPGSALYAADPDLTLCVLDPTVVFDETPLPWTPDDVERVLAEKVQLIGRLAAGHSANARGTLVLNTLPLPSHYTAQLTDHRSRARLGAVWRAANGTLLRLGEENPSVVTLDLDPLIAEGVPAVDRRLGVYAGLALSGELLGRYAGEAAALARNLRGRTRKCLVVDLDGTLWGGVLGDDGADGIEVAAGYRGRAFTAFQRTVKQLASQGVLLAAVTKNDAEPVAGVLREHPEMTLREDDFVRVVANWRPKHDNLRDLAADLNLAVDSLVFVDDSAFECGLVRRELPDVAVVQLGDEPAEHADRLLAGGWFDARRLTADDRARPARYRGDLARRDFLDSFDSVQDYLAELDVRVRIAPATEAQIPRISQLTLRTNQFNLTTRRLQPADVAALTAAPGTLVLAVHSADRFGDNGLVGAILLRREGAAVHIDDFLLSCRVFSRGIERACLLAVLRHAAATGADAVLGEYRPTAKNGKVADFYRRNGFAPVPGGGHRFRHDLTEIAEPPPHLTLVDELPLDAPLAGGRS</sequence>
<dbReference type="InterPro" id="IPR036514">
    <property type="entry name" value="SGNH_hydro_sf"/>
</dbReference>
<dbReference type="NCBIfam" id="TIGR01686">
    <property type="entry name" value="FkbH"/>
    <property type="match status" value="1"/>
</dbReference>
<dbReference type="NCBIfam" id="TIGR01681">
    <property type="entry name" value="HAD-SF-IIIC"/>
    <property type="match status" value="1"/>
</dbReference>
<feature type="domain" description="N-acetyltransferase" evidence="1">
    <location>
        <begin position="461"/>
        <end position="625"/>
    </location>
</feature>
<gene>
    <name evidence="2" type="ORF">SAMN05443665_104056</name>
</gene>
<dbReference type="Gene3D" id="3.40.630.30">
    <property type="match status" value="1"/>
</dbReference>
<dbReference type="InterPro" id="IPR000182">
    <property type="entry name" value="GNAT_dom"/>
</dbReference>
<dbReference type="Gene3D" id="3.40.50.1000">
    <property type="entry name" value="HAD superfamily/HAD-like"/>
    <property type="match status" value="1"/>
</dbReference>
<evidence type="ECO:0000313" key="3">
    <source>
        <dbReference type="Proteomes" id="UP000198318"/>
    </source>
</evidence>
<dbReference type="InterPro" id="IPR036412">
    <property type="entry name" value="HAD-like_sf"/>
</dbReference>
<reference evidence="2 3" key="1">
    <citation type="submission" date="2017-06" db="EMBL/GenBank/DDBJ databases">
        <authorList>
            <person name="Kim H.J."/>
            <person name="Triplett B.A."/>
        </authorList>
    </citation>
    <scope>NUCLEOTIDE SEQUENCE [LARGE SCALE GENOMIC DNA]</scope>
    <source>
        <strain evidence="2 3">DSM 44715</strain>
    </source>
</reference>
<dbReference type="RefSeq" id="WP_089329744.1">
    <property type="nucleotide sequence ID" value="NZ_FZOR01000040.1"/>
</dbReference>
<dbReference type="InterPro" id="IPR023214">
    <property type="entry name" value="HAD_sf"/>
</dbReference>
<protein>
    <submittedName>
        <fullName evidence="2">D-glyceryl-ACP synthase</fullName>
    </submittedName>
</protein>
<dbReference type="Gene3D" id="3.40.50.1110">
    <property type="entry name" value="SGNH hydrolase"/>
    <property type="match status" value="1"/>
</dbReference>
<dbReference type="InterPro" id="IPR010033">
    <property type="entry name" value="HAD_SF_ppase_IIIC"/>
</dbReference>
<dbReference type="AlphaFoldDB" id="A0A239NFI5"/>
<proteinExistence type="predicted"/>
<dbReference type="InterPro" id="IPR016181">
    <property type="entry name" value="Acyl_CoA_acyltransferase"/>
</dbReference>
<evidence type="ECO:0000259" key="1">
    <source>
        <dbReference type="PROSITE" id="PS51186"/>
    </source>
</evidence>
<keyword evidence="3" id="KW-1185">Reference proteome</keyword>
<dbReference type="EMBL" id="FZOR01000040">
    <property type="protein sequence ID" value="SNT53635.1"/>
    <property type="molecule type" value="Genomic_DNA"/>
</dbReference>
<dbReference type="SUPFAM" id="SSF55729">
    <property type="entry name" value="Acyl-CoA N-acyltransferases (Nat)"/>
    <property type="match status" value="1"/>
</dbReference>
<dbReference type="PROSITE" id="PS51186">
    <property type="entry name" value="GNAT"/>
    <property type="match status" value="1"/>
</dbReference>
<dbReference type="SUPFAM" id="SSF56784">
    <property type="entry name" value="HAD-like"/>
    <property type="match status" value="1"/>
</dbReference>
<dbReference type="Proteomes" id="UP000198318">
    <property type="component" value="Unassembled WGS sequence"/>
</dbReference>